<comment type="caution">
    <text evidence="2">The sequence shown here is derived from an EMBL/GenBank/DDBJ whole genome shotgun (WGS) entry which is preliminary data.</text>
</comment>
<protein>
    <submittedName>
        <fullName evidence="2">GNAT family N-acetyltransferase</fullName>
        <ecNumber evidence="2">2.3.1.-</ecNumber>
    </submittedName>
</protein>
<evidence type="ECO:0000313" key="3">
    <source>
        <dbReference type="Proteomes" id="UP001550044"/>
    </source>
</evidence>
<reference evidence="2 3" key="1">
    <citation type="submission" date="2024-06" db="EMBL/GenBank/DDBJ databases">
        <title>The Natural Products Discovery Center: Release of the First 8490 Sequenced Strains for Exploring Actinobacteria Biosynthetic Diversity.</title>
        <authorList>
            <person name="Kalkreuter E."/>
            <person name="Kautsar S.A."/>
            <person name="Yang D."/>
            <person name="Bader C.D."/>
            <person name="Teijaro C.N."/>
            <person name="Fluegel L."/>
            <person name="Davis C.M."/>
            <person name="Simpson J.R."/>
            <person name="Lauterbach L."/>
            <person name="Steele A.D."/>
            <person name="Gui C."/>
            <person name="Meng S."/>
            <person name="Li G."/>
            <person name="Viehrig K."/>
            <person name="Ye F."/>
            <person name="Su P."/>
            <person name="Kiefer A.F."/>
            <person name="Nichols A."/>
            <person name="Cepeda A.J."/>
            <person name="Yan W."/>
            <person name="Fan B."/>
            <person name="Jiang Y."/>
            <person name="Adhikari A."/>
            <person name="Zheng C.-J."/>
            <person name="Schuster L."/>
            <person name="Cowan T.M."/>
            <person name="Smanski M.J."/>
            <person name="Chevrette M.G."/>
            <person name="De Carvalho L.P.S."/>
            <person name="Shen B."/>
        </authorList>
    </citation>
    <scope>NUCLEOTIDE SEQUENCE [LARGE SCALE GENOMIC DNA]</scope>
    <source>
        <strain evidence="2 3">NPDC005137</strain>
    </source>
</reference>
<feature type="domain" description="N-acetyltransferase" evidence="1">
    <location>
        <begin position="120"/>
        <end position="255"/>
    </location>
</feature>
<keyword evidence="3" id="KW-1185">Reference proteome</keyword>
<gene>
    <name evidence="2" type="ORF">ABZV61_21335</name>
</gene>
<keyword evidence="2" id="KW-0808">Transferase</keyword>
<dbReference type="GO" id="GO:0016746">
    <property type="term" value="F:acyltransferase activity"/>
    <property type="evidence" value="ECO:0007669"/>
    <property type="project" value="UniProtKB-KW"/>
</dbReference>
<keyword evidence="2" id="KW-0012">Acyltransferase</keyword>
<dbReference type="EC" id="2.3.1.-" evidence="2"/>
<organism evidence="2 3">
    <name type="scientific">Streptomyces sp. 900116325</name>
    <dbReference type="NCBI Taxonomy" id="3154295"/>
    <lineage>
        <taxon>Bacteria</taxon>
        <taxon>Bacillati</taxon>
        <taxon>Actinomycetota</taxon>
        <taxon>Actinomycetes</taxon>
        <taxon>Kitasatosporales</taxon>
        <taxon>Streptomycetaceae</taxon>
        <taxon>Streptomyces</taxon>
    </lineage>
</organism>
<dbReference type="Pfam" id="PF12746">
    <property type="entry name" value="GNAT_acetyltran"/>
    <property type="match status" value="1"/>
</dbReference>
<dbReference type="InterPro" id="IPR000182">
    <property type="entry name" value="GNAT_dom"/>
</dbReference>
<dbReference type="InterPro" id="IPR016181">
    <property type="entry name" value="Acyl_CoA_acyltransferase"/>
</dbReference>
<sequence length="291" mass="31619">MIELLPHRPPALSRWFPAGAPGPAALAEHVLTTGIGRFWADRAVQPRAIAVDCAAHVLLRGDPGALVPAELAPLGSRYIEAPTRFLPVLGASFDRIMPWERMVYIQQEEPTSLARTPRGVAVRRITAADAEALAALGPGAAWIHASWGGPAGLAASGHSWGAFHHGEALAVACTYFLGSAYEDLAVLTAPDHRRRQLALSCVIALCADVTARGHTPSWSCSRHNRASRLLAWNAGFRLVREYIHHATRRTGRPRDIGDENPRMKPHPALRQLEAQIDRETARTVVWVSGPE</sequence>
<dbReference type="Gene3D" id="3.40.630.30">
    <property type="match status" value="1"/>
</dbReference>
<accession>A0ABV2UBQ2</accession>
<proteinExistence type="predicted"/>
<dbReference type="PROSITE" id="PS51186">
    <property type="entry name" value="GNAT"/>
    <property type="match status" value="1"/>
</dbReference>
<name>A0ABV2UBQ2_9ACTN</name>
<evidence type="ECO:0000259" key="1">
    <source>
        <dbReference type="PROSITE" id="PS51186"/>
    </source>
</evidence>
<dbReference type="InterPro" id="IPR027365">
    <property type="entry name" value="GNAT_acetyltra_YdfB-like"/>
</dbReference>
<evidence type="ECO:0000313" key="2">
    <source>
        <dbReference type="EMBL" id="MET8435281.1"/>
    </source>
</evidence>
<dbReference type="EMBL" id="JBEXIP010000016">
    <property type="protein sequence ID" value="MET8435281.1"/>
    <property type="molecule type" value="Genomic_DNA"/>
</dbReference>
<dbReference type="RefSeq" id="WP_356674934.1">
    <property type="nucleotide sequence ID" value="NZ_JBEXEF010000239.1"/>
</dbReference>
<dbReference type="SUPFAM" id="SSF55729">
    <property type="entry name" value="Acyl-CoA N-acyltransferases (Nat)"/>
    <property type="match status" value="1"/>
</dbReference>
<dbReference type="Proteomes" id="UP001550044">
    <property type="component" value="Unassembled WGS sequence"/>
</dbReference>